<evidence type="ECO:0000313" key="2">
    <source>
        <dbReference type="EMBL" id="KKN96107.1"/>
    </source>
</evidence>
<feature type="transmembrane region" description="Helical" evidence="1">
    <location>
        <begin position="46"/>
        <end position="65"/>
    </location>
</feature>
<feature type="transmembrane region" description="Helical" evidence="1">
    <location>
        <begin position="72"/>
        <end position="93"/>
    </location>
</feature>
<organism evidence="2">
    <name type="scientific">marine sediment metagenome</name>
    <dbReference type="NCBI Taxonomy" id="412755"/>
    <lineage>
        <taxon>unclassified sequences</taxon>
        <taxon>metagenomes</taxon>
        <taxon>ecological metagenomes</taxon>
    </lineage>
</organism>
<keyword evidence="1" id="KW-0472">Membrane</keyword>
<dbReference type="EMBL" id="LAZR01000066">
    <property type="protein sequence ID" value="KKN96107.1"/>
    <property type="molecule type" value="Genomic_DNA"/>
</dbReference>
<comment type="caution">
    <text evidence="2">The sequence shown here is derived from an EMBL/GenBank/DDBJ whole genome shotgun (WGS) entry which is preliminary data.</text>
</comment>
<gene>
    <name evidence="2" type="ORF">LCGC14_0170360</name>
</gene>
<accession>A0A0F9V8L7</accession>
<feature type="transmembrane region" description="Helical" evidence="1">
    <location>
        <begin position="12"/>
        <end position="34"/>
    </location>
</feature>
<protein>
    <submittedName>
        <fullName evidence="2">Uncharacterized protein</fullName>
    </submittedName>
</protein>
<name>A0A0F9V8L7_9ZZZZ</name>
<keyword evidence="1" id="KW-1133">Transmembrane helix</keyword>
<keyword evidence="1" id="KW-0812">Transmembrane</keyword>
<evidence type="ECO:0000256" key="1">
    <source>
        <dbReference type="SAM" id="Phobius"/>
    </source>
</evidence>
<proteinExistence type="predicted"/>
<reference evidence="2" key="1">
    <citation type="journal article" date="2015" name="Nature">
        <title>Complex archaea that bridge the gap between prokaryotes and eukaryotes.</title>
        <authorList>
            <person name="Spang A."/>
            <person name="Saw J.H."/>
            <person name="Jorgensen S.L."/>
            <person name="Zaremba-Niedzwiedzka K."/>
            <person name="Martijn J."/>
            <person name="Lind A.E."/>
            <person name="van Eijk R."/>
            <person name="Schleper C."/>
            <person name="Guy L."/>
            <person name="Ettema T.J."/>
        </authorList>
    </citation>
    <scope>NUCLEOTIDE SEQUENCE</scope>
</reference>
<sequence>MKIIGVKLHTPTFTDLLALAAVSALFILVTLNVVSNTEATMVEVAPYLLGAVSGSLAGACGCSILKYGFRGAIVAAGFCVSMAGLVALLIQLLDLE</sequence>
<dbReference type="AlphaFoldDB" id="A0A0F9V8L7"/>